<dbReference type="Proteomes" id="UP000784880">
    <property type="component" value="Unassembled WGS sequence"/>
</dbReference>
<proteinExistence type="predicted"/>
<organism evidence="1 2">
    <name type="scientific">Evansella tamaricis</name>
    <dbReference type="NCBI Taxonomy" id="2069301"/>
    <lineage>
        <taxon>Bacteria</taxon>
        <taxon>Bacillati</taxon>
        <taxon>Bacillota</taxon>
        <taxon>Bacilli</taxon>
        <taxon>Bacillales</taxon>
        <taxon>Bacillaceae</taxon>
        <taxon>Evansella</taxon>
    </lineage>
</organism>
<gene>
    <name evidence="1" type="ORF">KS419_07045</name>
</gene>
<reference evidence="1 2" key="1">
    <citation type="submission" date="2021-06" db="EMBL/GenBank/DDBJ databases">
        <title>Bacillus sp. RD4P76, an endophyte from a halophyte.</title>
        <authorList>
            <person name="Sun J.-Q."/>
        </authorList>
    </citation>
    <scope>NUCLEOTIDE SEQUENCE [LARGE SCALE GENOMIC DNA]</scope>
    <source>
        <strain evidence="1 2">CGMCC 1.15917</strain>
    </source>
</reference>
<comment type="caution">
    <text evidence="1">The sequence shown here is derived from an EMBL/GenBank/DDBJ whole genome shotgun (WGS) entry which is preliminary data.</text>
</comment>
<keyword evidence="2" id="KW-1185">Reference proteome</keyword>
<evidence type="ECO:0000313" key="1">
    <source>
        <dbReference type="EMBL" id="MBU9711486.1"/>
    </source>
</evidence>
<accession>A0ABS6JCW4</accession>
<dbReference type="RefSeq" id="WP_217065391.1">
    <property type="nucleotide sequence ID" value="NZ_JAHQCS010000073.1"/>
</dbReference>
<dbReference type="Pfam" id="PF12758">
    <property type="entry name" value="DUF3813"/>
    <property type="match status" value="1"/>
</dbReference>
<evidence type="ECO:0000313" key="2">
    <source>
        <dbReference type="Proteomes" id="UP000784880"/>
    </source>
</evidence>
<name>A0ABS6JCW4_9BACI</name>
<dbReference type="EMBL" id="JAHQCS010000073">
    <property type="protein sequence ID" value="MBU9711486.1"/>
    <property type="molecule type" value="Genomic_DNA"/>
</dbReference>
<dbReference type="InterPro" id="IPR024217">
    <property type="entry name" value="DUF3813"/>
</dbReference>
<protein>
    <submittedName>
        <fullName evidence="1">DUF3813 domain-containing protein</fullName>
    </submittedName>
</protein>
<sequence>MANQYFQQAREAVEAANQAVQNTTTPLEQAETVDKIKRAKQAISQAYADSSIAEREQLMELQRSFYEFTDEFMNESF</sequence>